<name>A0A8S1XBI7_9CILI</name>
<evidence type="ECO:0000313" key="2">
    <source>
        <dbReference type="Proteomes" id="UP000689195"/>
    </source>
</evidence>
<sequence length="107" mass="13412">MRRKITYYVWDCCYSRFVKSEVQMIQTSKQEFQYTTIQGSILKFDIIYRRLIDRLLHRMEKFQKMFGRCYFEKNDEVKQGLWKELIKSYWSKVQVYQIEEYCNVQRT</sequence>
<protein>
    <submittedName>
        <fullName evidence="1">Uncharacterized protein</fullName>
    </submittedName>
</protein>
<dbReference type="AlphaFoldDB" id="A0A8S1XBI7"/>
<accession>A0A8S1XBI7</accession>
<dbReference type="Proteomes" id="UP000689195">
    <property type="component" value="Unassembled WGS sequence"/>
</dbReference>
<gene>
    <name evidence="1" type="ORF">PPENT_87.1.T1180132</name>
</gene>
<reference evidence="1" key="1">
    <citation type="submission" date="2021-01" db="EMBL/GenBank/DDBJ databases">
        <authorList>
            <consortium name="Genoscope - CEA"/>
            <person name="William W."/>
        </authorList>
    </citation>
    <scope>NUCLEOTIDE SEQUENCE</scope>
</reference>
<comment type="caution">
    <text evidence="1">The sequence shown here is derived from an EMBL/GenBank/DDBJ whole genome shotgun (WGS) entry which is preliminary data.</text>
</comment>
<dbReference type="EMBL" id="CAJJDO010000118">
    <property type="protein sequence ID" value="CAD8198430.1"/>
    <property type="molecule type" value="Genomic_DNA"/>
</dbReference>
<organism evidence="1 2">
    <name type="scientific">Paramecium pentaurelia</name>
    <dbReference type="NCBI Taxonomy" id="43138"/>
    <lineage>
        <taxon>Eukaryota</taxon>
        <taxon>Sar</taxon>
        <taxon>Alveolata</taxon>
        <taxon>Ciliophora</taxon>
        <taxon>Intramacronucleata</taxon>
        <taxon>Oligohymenophorea</taxon>
        <taxon>Peniculida</taxon>
        <taxon>Parameciidae</taxon>
        <taxon>Paramecium</taxon>
    </lineage>
</organism>
<proteinExistence type="predicted"/>
<keyword evidence="2" id="KW-1185">Reference proteome</keyword>
<evidence type="ECO:0000313" key="1">
    <source>
        <dbReference type="EMBL" id="CAD8198430.1"/>
    </source>
</evidence>